<dbReference type="Pfam" id="PF00300">
    <property type="entry name" value="His_Phos_1"/>
    <property type="match status" value="1"/>
</dbReference>
<organism evidence="1 2">
    <name type="scientific">Candidatus Methylumidiphilus alinenensis</name>
    <dbReference type="NCBI Taxonomy" id="2202197"/>
    <lineage>
        <taxon>Bacteria</taxon>
        <taxon>Pseudomonadati</taxon>
        <taxon>Pseudomonadota</taxon>
        <taxon>Gammaproteobacteria</taxon>
        <taxon>Methylococcales</taxon>
        <taxon>Candidatus Methylumidiphilus</taxon>
    </lineage>
</organism>
<reference evidence="1 2" key="1">
    <citation type="journal article" date="2018" name="Aquat. Microb. Ecol.">
        <title>Gammaproteobacterial methanotrophs dominate.</title>
        <authorList>
            <person name="Rissanen A.J."/>
            <person name="Saarenheimo J."/>
            <person name="Tiirola M."/>
            <person name="Peura S."/>
            <person name="Aalto S.L."/>
            <person name="Karvinen A."/>
            <person name="Nykanen H."/>
        </authorList>
    </citation>
    <scope>NUCLEOTIDE SEQUENCE [LARGE SCALE GENOMIC DNA]</scope>
    <source>
        <strain evidence="1">AMbin10</strain>
    </source>
</reference>
<dbReference type="Proteomes" id="UP000249396">
    <property type="component" value="Unassembled WGS sequence"/>
</dbReference>
<dbReference type="InterPro" id="IPR050275">
    <property type="entry name" value="PGM_Phosphatase"/>
</dbReference>
<dbReference type="PANTHER" id="PTHR48100">
    <property type="entry name" value="BROAD-SPECIFICITY PHOSPHATASE YOR283W-RELATED"/>
    <property type="match status" value="1"/>
</dbReference>
<dbReference type="SUPFAM" id="SSF53254">
    <property type="entry name" value="Phosphoglycerate mutase-like"/>
    <property type="match status" value="1"/>
</dbReference>
<dbReference type="InterPro" id="IPR013078">
    <property type="entry name" value="His_Pase_superF_clade-1"/>
</dbReference>
<dbReference type="AlphaFoldDB" id="A0A2W4T779"/>
<dbReference type="SMART" id="SM00855">
    <property type="entry name" value="PGAM"/>
    <property type="match status" value="1"/>
</dbReference>
<evidence type="ECO:0000313" key="1">
    <source>
        <dbReference type="EMBL" id="PZN80644.1"/>
    </source>
</evidence>
<dbReference type="GO" id="GO:0016791">
    <property type="term" value="F:phosphatase activity"/>
    <property type="evidence" value="ECO:0007669"/>
    <property type="project" value="TreeGrafter"/>
</dbReference>
<protein>
    <submittedName>
        <fullName evidence="1">Alpha-ribazole phosphatase</fullName>
    </submittedName>
</protein>
<gene>
    <name evidence="1" type="ORF">DM484_09590</name>
</gene>
<dbReference type="PANTHER" id="PTHR48100:SF1">
    <property type="entry name" value="HISTIDINE PHOSPHATASE FAMILY PROTEIN-RELATED"/>
    <property type="match status" value="1"/>
</dbReference>
<evidence type="ECO:0000313" key="2">
    <source>
        <dbReference type="Proteomes" id="UP000249396"/>
    </source>
</evidence>
<comment type="caution">
    <text evidence="1">The sequence shown here is derived from an EMBL/GenBank/DDBJ whole genome shotgun (WGS) entry which is preliminary data.</text>
</comment>
<sequence>MTTIDLLRHGEAAPGCCLGAVFDAPLTEKGWLQIRNVLAWAQPPWDGVISSPLIRCSAFAEELTEFHGLPLKFDGRLRELGFGSWEGKSWIDLYGQEGDRLIEFQRCPGLNPAPGGEDYQDFEARVADAWNDLLTNARGGHWLVVTHAGVLRAVLRMVLGFPEERLFSLHVPYAGLTRIEQNDDYPSRLVFHGGRL</sequence>
<proteinExistence type="predicted"/>
<dbReference type="InterPro" id="IPR029033">
    <property type="entry name" value="His_PPase_superfam"/>
</dbReference>
<dbReference type="GO" id="GO:0005737">
    <property type="term" value="C:cytoplasm"/>
    <property type="evidence" value="ECO:0007669"/>
    <property type="project" value="TreeGrafter"/>
</dbReference>
<dbReference type="Gene3D" id="3.40.50.1240">
    <property type="entry name" value="Phosphoglycerate mutase-like"/>
    <property type="match status" value="1"/>
</dbReference>
<dbReference type="CDD" id="cd07067">
    <property type="entry name" value="HP_PGM_like"/>
    <property type="match status" value="1"/>
</dbReference>
<dbReference type="EMBL" id="QJPH01000279">
    <property type="protein sequence ID" value="PZN80644.1"/>
    <property type="molecule type" value="Genomic_DNA"/>
</dbReference>
<name>A0A2W4T779_9GAMM</name>
<accession>A0A2W4T779</accession>